<sequence length="49" mass="5361">MKENVPSPLVFNREVGANSPLSDDLKFYNGTYGIKISEMSDGAKPCRAL</sequence>
<dbReference type="AlphaFoldDB" id="A0A6G1PPG8"/>
<dbReference type="Proteomes" id="UP000503349">
    <property type="component" value="Chromosome 7"/>
</dbReference>
<keyword evidence="2" id="KW-1185">Reference proteome</keyword>
<evidence type="ECO:0000313" key="1">
    <source>
        <dbReference type="EMBL" id="KAF3692241.1"/>
    </source>
</evidence>
<dbReference type="EMBL" id="CM015718">
    <property type="protein sequence ID" value="KAF3692241.1"/>
    <property type="molecule type" value="Genomic_DNA"/>
</dbReference>
<organism evidence="1 2">
    <name type="scientific">Channa argus</name>
    <name type="common">Northern snakehead</name>
    <name type="synonym">Ophicephalus argus</name>
    <dbReference type="NCBI Taxonomy" id="215402"/>
    <lineage>
        <taxon>Eukaryota</taxon>
        <taxon>Metazoa</taxon>
        <taxon>Chordata</taxon>
        <taxon>Craniata</taxon>
        <taxon>Vertebrata</taxon>
        <taxon>Euteleostomi</taxon>
        <taxon>Actinopterygii</taxon>
        <taxon>Neopterygii</taxon>
        <taxon>Teleostei</taxon>
        <taxon>Neoteleostei</taxon>
        <taxon>Acanthomorphata</taxon>
        <taxon>Anabantaria</taxon>
        <taxon>Anabantiformes</taxon>
        <taxon>Channoidei</taxon>
        <taxon>Channidae</taxon>
        <taxon>Channa</taxon>
    </lineage>
</organism>
<proteinExistence type="predicted"/>
<reference evidence="2" key="2">
    <citation type="submission" date="2019-02" db="EMBL/GenBank/DDBJ databases">
        <title>Opniocepnalus argus Var Kimnra genome.</title>
        <authorList>
            <person name="Zhou C."/>
            <person name="Xiao S."/>
        </authorList>
    </citation>
    <scope>NUCLEOTIDE SEQUENCE [LARGE SCALE GENOMIC DNA]</scope>
</reference>
<reference evidence="1 2" key="1">
    <citation type="submission" date="2019-02" db="EMBL/GenBank/DDBJ databases">
        <title>Opniocepnalus argus genome.</title>
        <authorList>
            <person name="Zhou C."/>
            <person name="Xiao S."/>
        </authorList>
    </citation>
    <scope>NUCLEOTIDE SEQUENCE [LARGE SCALE GENOMIC DNA]</scope>
    <source>
        <strain evidence="1">OARG1902GOOAL</strain>
        <tissue evidence="1">Muscle</tissue>
    </source>
</reference>
<accession>A0A6G1PPG8</accession>
<evidence type="ECO:0000313" key="2">
    <source>
        <dbReference type="Proteomes" id="UP000503349"/>
    </source>
</evidence>
<name>A0A6G1PPG8_CHAAH</name>
<protein>
    <submittedName>
        <fullName evidence="1">Uncharacterized protein</fullName>
    </submittedName>
</protein>
<gene>
    <name evidence="1" type="ORF">EXN66_Car007917</name>
</gene>